<dbReference type="PRINTS" id="PR00455">
    <property type="entry name" value="HTHTETR"/>
</dbReference>
<keyword evidence="1 2" id="KW-0238">DNA-binding</keyword>
<dbReference type="InterPro" id="IPR009057">
    <property type="entry name" value="Homeodomain-like_sf"/>
</dbReference>
<dbReference type="EMBL" id="CP088295">
    <property type="protein sequence ID" value="UUY05867.1"/>
    <property type="molecule type" value="Genomic_DNA"/>
</dbReference>
<dbReference type="PANTHER" id="PTHR43479">
    <property type="entry name" value="ACREF/ENVCD OPERON REPRESSOR-RELATED"/>
    <property type="match status" value="1"/>
</dbReference>
<protein>
    <submittedName>
        <fullName evidence="4">TetR/AcrR family transcriptional regulator</fullName>
    </submittedName>
</protein>
<name>A0ABY5PMJ5_9ACTN</name>
<reference evidence="5" key="1">
    <citation type="submission" date="2021-11" db="EMBL/GenBank/DDBJ databases">
        <title>Cultivation dependent microbiological survey of springs from the worlds oldest radium mine currently devoted to the extraction of radon-saturated water.</title>
        <authorList>
            <person name="Kapinusova G."/>
            <person name="Smrhova T."/>
            <person name="Strejcek M."/>
            <person name="Suman J."/>
            <person name="Jani K."/>
            <person name="Pajer P."/>
            <person name="Uhlik O."/>
        </authorList>
    </citation>
    <scope>NUCLEOTIDE SEQUENCE [LARGE SCALE GENOMIC DNA]</scope>
    <source>
        <strain evidence="5">J379</strain>
    </source>
</reference>
<sequence>MDASPTILSPAQRTREALLDAGHALAETEGLAGMSVNKITARAGVAKGTFYLHFADRDAFILALHARFYEHIDAAIAQARAAAAPGEPQAWASLETYLDACLRDRAVKALLLEARSDGVLAEAAQARRAALAEAAVPELEALGVTHPQASAWLLVGMVSEIAVAEMETGRPDPHARAALRAFLQGAARAD</sequence>
<feature type="domain" description="HTH tetR-type" evidence="3">
    <location>
        <begin position="12"/>
        <end position="72"/>
    </location>
</feature>
<dbReference type="SUPFAM" id="SSF46689">
    <property type="entry name" value="Homeodomain-like"/>
    <property type="match status" value="1"/>
</dbReference>
<evidence type="ECO:0000313" key="5">
    <source>
        <dbReference type="Proteomes" id="UP001058860"/>
    </source>
</evidence>
<dbReference type="Proteomes" id="UP001058860">
    <property type="component" value="Chromosome"/>
</dbReference>
<evidence type="ECO:0000259" key="3">
    <source>
        <dbReference type="PROSITE" id="PS50977"/>
    </source>
</evidence>
<evidence type="ECO:0000256" key="2">
    <source>
        <dbReference type="PROSITE-ProRule" id="PRU00335"/>
    </source>
</evidence>
<proteinExistence type="predicted"/>
<dbReference type="RefSeq" id="WP_353866308.1">
    <property type="nucleotide sequence ID" value="NZ_CP088295.1"/>
</dbReference>
<dbReference type="Gene3D" id="1.10.357.10">
    <property type="entry name" value="Tetracycline Repressor, domain 2"/>
    <property type="match status" value="1"/>
</dbReference>
<evidence type="ECO:0000313" key="4">
    <source>
        <dbReference type="EMBL" id="UUY05867.1"/>
    </source>
</evidence>
<dbReference type="PROSITE" id="PS50977">
    <property type="entry name" value="HTH_TETR_2"/>
    <property type="match status" value="1"/>
</dbReference>
<accession>A0ABY5PMJ5</accession>
<evidence type="ECO:0000256" key="1">
    <source>
        <dbReference type="ARBA" id="ARBA00023125"/>
    </source>
</evidence>
<dbReference type="Pfam" id="PF00440">
    <property type="entry name" value="TetR_N"/>
    <property type="match status" value="1"/>
</dbReference>
<dbReference type="InterPro" id="IPR001647">
    <property type="entry name" value="HTH_TetR"/>
</dbReference>
<dbReference type="PANTHER" id="PTHR43479:SF11">
    <property type="entry name" value="ACREF_ENVCD OPERON REPRESSOR-RELATED"/>
    <property type="match status" value="1"/>
</dbReference>
<gene>
    <name evidence="4" type="ORF">LRS13_10215</name>
</gene>
<dbReference type="InterPro" id="IPR050624">
    <property type="entry name" value="HTH-type_Tx_Regulator"/>
</dbReference>
<organism evidence="4 5">
    <name type="scientific">Svornostia abyssi</name>
    <dbReference type="NCBI Taxonomy" id="2898438"/>
    <lineage>
        <taxon>Bacteria</taxon>
        <taxon>Bacillati</taxon>
        <taxon>Actinomycetota</taxon>
        <taxon>Thermoleophilia</taxon>
        <taxon>Solirubrobacterales</taxon>
        <taxon>Baekduiaceae</taxon>
        <taxon>Svornostia</taxon>
    </lineage>
</organism>
<keyword evidence="5" id="KW-1185">Reference proteome</keyword>
<feature type="DNA-binding region" description="H-T-H motif" evidence="2">
    <location>
        <begin position="35"/>
        <end position="54"/>
    </location>
</feature>